<dbReference type="SMART" id="SM00387">
    <property type="entry name" value="HATPase_c"/>
    <property type="match status" value="1"/>
</dbReference>
<dbReference type="CDD" id="cd00082">
    <property type="entry name" value="HisKA"/>
    <property type="match status" value="1"/>
</dbReference>
<reference evidence="12" key="1">
    <citation type="submission" date="2013-11" db="EMBL/GenBank/DDBJ databases">
        <authorList>
            <person name="Hoang H.T."/>
            <person name="Killian M.L."/>
            <person name="Madson D.M."/>
            <person name="Arruda P.H.E."/>
            <person name="Sun D."/>
            <person name="Schwartz K.J."/>
            <person name="Yoon K."/>
        </authorList>
    </citation>
    <scope>NUCLEOTIDE SEQUENCE [LARGE SCALE GENOMIC DNA]</scope>
    <source>
        <strain evidence="12">CDK2</strain>
    </source>
</reference>
<dbReference type="InterPro" id="IPR001610">
    <property type="entry name" value="PAC"/>
</dbReference>
<dbReference type="Pfam" id="PF00512">
    <property type="entry name" value="HisKA"/>
    <property type="match status" value="1"/>
</dbReference>
<evidence type="ECO:0000256" key="5">
    <source>
        <dbReference type="ARBA" id="ARBA00023012"/>
    </source>
</evidence>
<dbReference type="InterPro" id="IPR003661">
    <property type="entry name" value="HisK_dim/P_dom"/>
</dbReference>
<evidence type="ECO:0000259" key="8">
    <source>
        <dbReference type="PROSITE" id="PS50110"/>
    </source>
</evidence>
<evidence type="ECO:0000259" key="9">
    <source>
        <dbReference type="PROSITE" id="PS50112"/>
    </source>
</evidence>
<keyword evidence="3" id="KW-0808">Transferase</keyword>
<organism evidence="11 12">
    <name type="scientific">Halolamina pelagica</name>
    <dbReference type="NCBI Taxonomy" id="699431"/>
    <lineage>
        <taxon>Archaea</taxon>
        <taxon>Methanobacteriati</taxon>
        <taxon>Methanobacteriota</taxon>
        <taxon>Stenosarchaea group</taxon>
        <taxon>Halobacteria</taxon>
        <taxon>Halobacteriales</taxon>
        <taxon>Haloferacaceae</taxon>
    </lineage>
</organism>
<evidence type="ECO:0000256" key="3">
    <source>
        <dbReference type="ARBA" id="ARBA00022679"/>
    </source>
</evidence>
<dbReference type="Proteomes" id="UP000050535">
    <property type="component" value="Unassembled WGS sequence"/>
</dbReference>
<dbReference type="CDD" id="cd00156">
    <property type="entry name" value="REC"/>
    <property type="match status" value="1"/>
</dbReference>
<dbReference type="PANTHER" id="PTHR43711">
    <property type="entry name" value="TWO-COMPONENT HISTIDINE KINASE"/>
    <property type="match status" value="1"/>
</dbReference>
<dbReference type="SMART" id="SM00091">
    <property type="entry name" value="PAS"/>
    <property type="match status" value="2"/>
</dbReference>
<dbReference type="EC" id="2.7.13.3" evidence="2"/>
<dbReference type="InterPro" id="IPR003594">
    <property type="entry name" value="HATPase_dom"/>
</dbReference>
<evidence type="ECO:0000256" key="1">
    <source>
        <dbReference type="ARBA" id="ARBA00000085"/>
    </source>
</evidence>
<dbReference type="InterPro" id="IPR050736">
    <property type="entry name" value="Sensor_HK_Regulatory"/>
</dbReference>
<keyword evidence="4" id="KW-0418">Kinase</keyword>
<name>A0A0N8HZB1_9EURY</name>
<protein>
    <recommendedName>
        <fullName evidence="2">histidine kinase</fullName>
        <ecNumber evidence="2">2.7.13.3</ecNumber>
    </recommendedName>
</protein>
<dbReference type="PROSITE" id="PS50110">
    <property type="entry name" value="RESPONSE_REGULATORY"/>
    <property type="match status" value="1"/>
</dbReference>
<dbReference type="InterPro" id="IPR036097">
    <property type="entry name" value="HisK_dim/P_sf"/>
</dbReference>
<comment type="caution">
    <text evidence="11">The sequence shown here is derived from an EMBL/GenBank/DDBJ whole genome shotgun (WGS) entry which is preliminary data.</text>
</comment>
<accession>A0A0N8HZB1</accession>
<dbReference type="SUPFAM" id="SSF47384">
    <property type="entry name" value="Homodimeric domain of signal transducing histidine kinase"/>
    <property type="match status" value="1"/>
</dbReference>
<evidence type="ECO:0000256" key="4">
    <source>
        <dbReference type="ARBA" id="ARBA00022777"/>
    </source>
</evidence>
<dbReference type="Pfam" id="PF02518">
    <property type="entry name" value="HATPase_c"/>
    <property type="match status" value="1"/>
</dbReference>
<proteinExistence type="predicted"/>
<dbReference type="Gene3D" id="3.30.565.10">
    <property type="entry name" value="Histidine kinase-like ATPase, C-terminal domain"/>
    <property type="match status" value="1"/>
</dbReference>
<dbReference type="PATRIC" id="fig|699431.3.peg.3327"/>
<dbReference type="NCBIfam" id="TIGR00229">
    <property type="entry name" value="sensory_box"/>
    <property type="match status" value="2"/>
</dbReference>
<dbReference type="InterPro" id="IPR005467">
    <property type="entry name" value="His_kinase_dom"/>
</dbReference>
<feature type="domain" description="Histidine kinase" evidence="7">
    <location>
        <begin position="409"/>
        <end position="604"/>
    </location>
</feature>
<dbReference type="InterPro" id="IPR000014">
    <property type="entry name" value="PAS"/>
</dbReference>
<comment type="catalytic activity">
    <reaction evidence="1">
        <text>ATP + protein L-histidine = ADP + protein N-phospho-L-histidine.</text>
        <dbReference type="EC" id="2.7.13.3"/>
    </reaction>
</comment>
<feature type="modified residue" description="4-aspartylphosphate" evidence="6">
    <location>
        <position position="78"/>
    </location>
</feature>
<dbReference type="Pfam" id="PF00072">
    <property type="entry name" value="Response_reg"/>
    <property type="match status" value="1"/>
</dbReference>
<dbReference type="InterPro" id="IPR011006">
    <property type="entry name" value="CheY-like_superfamily"/>
</dbReference>
<feature type="domain" description="PAS" evidence="9">
    <location>
        <begin position="160"/>
        <end position="207"/>
    </location>
</feature>
<dbReference type="PROSITE" id="PS50109">
    <property type="entry name" value="HIS_KIN"/>
    <property type="match status" value="1"/>
</dbReference>
<dbReference type="InterPro" id="IPR035965">
    <property type="entry name" value="PAS-like_dom_sf"/>
</dbReference>
<evidence type="ECO:0000259" key="7">
    <source>
        <dbReference type="PROSITE" id="PS50109"/>
    </source>
</evidence>
<dbReference type="AlphaFoldDB" id="A0A0N8HZB1"/>
<gene>
    <name evidence="11" type="primary">bat_13</name>
    <name evidence="11" type="ORF">SY89_03245</name>
</gene>
<dbReference type="Pfam" id="PF13426">
    <property type="entry name" value="PAS_9"/>
    <property type="match status" value="2"/>
</dbReference>
<dbReference type="SMART" id="SM00388">
    <property type="entry name" value="HisKA"/>
    <property type="match status" value="1"/>
</dbReference>
<evidence type="ECO:0000256" key="6">
    <source>
        <dbReference type="PROSITE-ProRule" id="PRU00169"/>
    </source>
</evidence>
<dbReference type="PROSITE" id="PS50113">
    <property type="entry name" value="PAC"/>
    <property type="match status" value="1"/>
</dbReference>
<dbReference type="Gene3D" id="3.40.50.2300">
    <property type="match status" value="1"/>
</dbReference>
<feature type="domain" description="PAS" evidence="9">
    <location>
        <begin position="270"/>
        <end position="343"/>
    </location>
</feature>
<dbReference type="InterPro" id="IPR001789">
    <property type="entry name" value="Sig_transdc_resp-reg_receiver"/>
</dbReference>
<evidence type="ECO:0000256" key="2">
    <source>
        <dbReference type="ARBA" id="ARBA00012438"/>
    </source>
</evidence>
<dbReference type="EMBL" id="LGUC01000002">
    <property type="protein sequence ID" value="KPN29011.1"/>
    <property type="molecule type" value="Genomic_DNA"/>
</dbReference>
<dbReference type="PANTHER" id="PTHR43711:SF1">
    <property type="entry name" value="HISTIDINE KINASE 1"/>
    <property type="match status" value="1"/>
</dbReference>
<keyword evidence="6" id="KW-0597">Phosphoprotein</keyword>
<dbReference type="Gene3D" id="1.10.287.130">
    <property type="match status" value="1"/>
</dbReference>
<keyword evidence="12" id="KW-1185">Reference proteome</keyword>
<dbReference type="SUPFAM" id="SSF52172">
    <property type="entry name" value="CheY-like"/>
    <property type="match status" value="1"/>
</dbReference>
<dbReference type="STRING" id="699431.SY89_03245"/>
<dbReference type="CDD" id="cd00130">
    <property type="entry name" value="PAS"/>
    <property type="match status" value="2"/>
</dbReference>
<dbReference type="OrthoDB" id="8127at2157"/>
<keyword evidence="5" id="KW-0902">Two-component regulatory system</keyword>
<dbReference type="InterPro" id="IPR000700">
    <property type="entry name" value="PAS-assoc_C"/>
</dbReference>
<evidence type="ECO:0000313" key="11">
    <source>
        <dbReference type="EMBL" id="KPN29011.1"/>
    </source>
</evidence>
<dbReference type="InterPro" id="IPR036890">
    <property type="entry name" value="HATPase_C_sf"/>
</dbReference>
<dbReference type="SMART" id="SM00448">
    <property type="entry name" value="REC"/>
    <property type="match status" value="1"/>
</dbReference>
<dbReference type="SUPFAM" id="SSF55785">
    <property type="entry name" value="PYP-like sensor domain (PAS domain)"/>
    <property type="match status" value="2"/>
</dbReference>
<dbReference type="CDD" id="cd00075">
    <property type="entry name" value="HATPase"/>
    <property type="match status" value="1"/>
</dbReference>
<dbReference type="Gene3D" id="3.30.450.20">
    <property type="entry name" value="PAS domain"/>
    <property type="match status" value="2"/>
</dbReference>
<dbReference type="SUPFAM" id="SSF55874">
    <property type="entry name" value="ATPase domain of HSP90 chaperone/DNA topoisomerase II/histidine kinase"/>
    <property type="match status" value="1"/>
</dbReference>
<dbReference type="RefSeq" id="WP_054584818.1">
    <property type="nucleotide sequence ID" value="NZ_LGUC01000002.1"/>
</dbReference>
<evidence type="ECO:0000259" key="10">
    <source>
        <dbReference type="PROSITE" id="PS50113"/>
    </source>
</evidence>
<evidence type="ECO:0000313" key="12">
    <source>
        <dbReference type="Proteomes" id="UP000050535"/>
    </source>
</evidence>
<feature type="domain" description="PAC" evidence="10">
    <location>
        <begin position="346"/>
        <end position="398"/>
    </location>
</feature>
<sequence>MTELVPGGIDGAIEERGFIADVGEEVGVLHIEDDGSFAELVSTFLERQRDYFAVETETDPQATLERLDDADVDCVVCDYDMPEMDGLAVLEQVREAYPDLPFVLFTGKGSEEIASEAISKGVTEYLQKGGGTEQYEVLANRIEQAVARYRAEQQVTRGFHAIETSHDGISLLNEDGEFIYVNEAYADITGYDREELLGTHWEVLSPEHETGKTNEEILAAAREGEWKGRTVYEQKGGNTVDVDHRLTFTTDDTMICTIADVSAAEAVREELSLKERAMDEAPIGITITDPAQPDNPIIYANDGFVDLTGYTREEATGQNCRFLQGEETREEPVAAIRDAVDNAEPVTAELRNYRADGDLFWNRVSIAPIGDADGSPEHFVGFQQDVTERHAVEERHEQWIQLVQEFADVLSHDLKTPLSVIQGRVELAQETGDTAHLACLDEPIDRMTELIDDAAAVMETGELVSEEAPVDVAAVAEDAWLTLAAEGASLTIADGPPTVPADETALQRLFENLLGNSVEHGGDAVSIRVGGLEGEVGFYVADDGPGIPEEHADDVLDPGFTTKADGTGFGMASVAQIVAAHDWQIRVGEAIDGGARFEVVVDTA</sequence>
<dbReference type="SMART" id="SM00086">
    <property type="entry name" value="PAC"/>
    <property type="match status" value="1"/>
</dbReference>
<dbReference type="GO" id="GO:0000155">
    <property type="term" value="F:phosphorelay sensor kinase activity"/>
    <property type="evidence" value="ECO:0007669"/>
    <property type="project" value="InterPro"/>
</dbReference>
<feature type="domain" description="Response regulatory" evidence="8">
    <location>
        <begin position="27"/>
        <end position="143"/>
    </location>
</feature>
<dbReference type="PROSITE" id="PS50112">
    <property type="entry name" value="PAS"/>
    <property type="match status" value="2"/>
</dbReference>